<accession>I3SIH7</accession>
<organism evidence="1">
    <name type="scientific">Lotus japonicus</name>
    <name type="common">Lotus corniculatus var. japonicus</name>
    <dbReference type="NCBI Taxonomy" id="34305"/>
    <lineage>
        <taxon>Eukaryota</taxon>
        <taxon>Viridiplantae</taxon>
        <taxon>Streptophyta</taxon>
        <taxon>Embryophyta</taxon>
        <taxon>Tracheophyta</taxon>
        <taxon>Spermatophyta</taxon>
        <taxon>Magnoliopsida</taxon>
        <taxon>eudicotyledons</taxon>
        <taxon>Gunneridae</taxon>
        <taxon>Pentapetalae</taxon>
        <taxon>rosids</taxon>
        <taxon>fabids</taxon>
        <taxon>Fabales</taxon>
        <taxon>Fabaceae</taxon>
        <taxon>Papilionoideae</taxon>
        <taxon>50 kb inversion clade</taxon>
        <taxon>NPAAA clade</taxon>
        <taxon>Hologalegina</taxon>
        <taxon>robinioid clade</taxon>
        <taxon>Loteae</taxon>
        <taxon>Lotus</taxon>
    </lineage>
</organism>
<sequence length="70" mass="7878">MRSGEIIEAKYLTRPPRPVSSSDPHDGSHAVIHLRFQSLRRRMGEDGGWLREANGGEWVIRIRLQGNGLG</sequence>
<protein>
    <submittedName>
        <fullName evidence="1">Uncharacterized protein</fullName>
    </submittedName>
</protein>
<dbReference type="EMBL" id="BT140274">
    <property type="protein sequence ID" value="AFK40069.1"/>
    <property type="molecule type" value="mRNA"/>
</dbReference>
<reference evidence="1" key="1">
    <citation type="submission" date="2012-05" db="EMBL/GenBank/DDBJ databases">
        <authorList>
            <person name="Krishnakumar V."/>
            <person name="Cheung F."/>
            <person name="Xiao Y."/>
            <person name="Chan A."/>
            <person name="Moskal W.A."/>
            <person name="Town C.D."/>
        </authorList>
    </citation>
    <scope>NUCLEOTIDE SEQUENCE</scope>
</reference>
<dbReference type="AlphaFoldDB" id="I3SIH7"/>
<evidence type="ECO:0000313" key="1">
    <source>
        <dbReference type="EMBL" id="AFK40069.1"/>
    </source>
</evidence>
<name>I3SIH7_LOTJA</name>
<proteinExistence type="evidence at transcript level"/>